<proteinExistence type="predicted"/>
<dbReference type="AlphaFoldDB" id="A0A3S5BE42"/>
<feature type="region of interest" description="Disordered" evidence="1">
    <location>
        <begin position="120"/>
        <end position="148"/>
    </location>
</feature>
<gene>
    <name evidence="2" type="ORF">PXEA_LOCUS35438</name>
</gene>
<dbReference type="EMBL" id="CAAALY010272008">
    <property type="protein sequence ID" value="VEL41998.1"/>
    <property type="molecule type" value="Genomic_DNA"/>
</dbReference>
<dbReference type="Proteomes" id="UP000784294">
    <property type="component" value="Unassembled WGS sequence"/>
</dbReference>
<evidence type="ECO:0000256" key="1">
    <source>
        <dbReference type="SAM" id="MobiDB-lite"/>
    </source>
</evidence>
<evidence type="ECO:0000313" key="3">
    <source>
        <dbReference type="Proteomes" id="UP000784294"/>
    </source>
</evidence>
<name>A0A3S5BE42_9PLAT</name>
<protein>
    <submittedName>
        <fullName evidence="2">Uncharacterized protein</fullName>
    </submittedName>
</protein>
<comment type="caution">
    <text evidence="2">The sequence shown here is derived from an EMBL/GenBank/DDBJ whole genome shotgun (WGS) entry which is preliminary data.</text>
</comment>
<reference evidence="2" key="1">
    <citation type="submission" date="2018-11" db="EMBL/GenBank/DDBJ databases">
        <authorList>
            <consortium name="Pathogen Informatics"/>
        </authorList>
    </citation>
    <scope>NUCLEOTIDE SEQUENCE</scope>
</reference>
<sequence length="163" mass="17516">MANRPQPSRNLSSVLVCAGQCEPILSVAVAHFAPIVRVLSVGQSVFVVRLSHNLPSSSQLAECVWLCLLLAQLHNWPIGQEEVSPVRQAMGGRVWSTPPTGLEPAKASTCRRPRRLHLHASSPAGGCRADGETSFTQPQPQPPPSPWAHRLTEALQVRATGLG</sequence>
<keyword evidence="3" id="KW-1185">Reference proteome</keyword>
<evidence type="ECO:0000313" key="2">
    <source>
        <dbReference type="EMBL" id="VEL41998.1"/>
    </source>
</evidence>
<accession>A0A3S5BE42</accession>
<organism evidence="2 3">
    <name type="scientific">Protopolystoma xenopodis</name>
    <dbReference type="NCBI Taxonomy" id="117903"/>
    <lineage>
        <taxon>Eukaryota</taxon>
        <taxon>Metazoa</taxon>
        <taxon>Spiralia</taxon>
        <taxon>Lophotrochozoa</taxon>
        <taxon>Platyhelminthes</taxon>
        <taxon>Monogenea</taxon>
        <taxon>Polyopisthocotylea</taxon>
        <taxon>Polystomatidea</taxon>
        <taxon>Polystomatidae</taxon>
        <taxon>Protopolystoma</taxon>
    </lineage>
</organism>